<dbReference type="OrthoDB" id="9801500at2"/>
<dbReference type="EMBL" id="MJIL01000079">
    <property type="protein sequence ID" value="OLQ74822.1"/>
    <property type="molecule type" value="Genomic_DNA"/>
</dbReference>
<dbReference type="NCBIfam" id="TIGR03527">
    <property type="entry name" value="selenium_YedF"/>
    <property type="match status" value="1"/>
</dbReference>
<dbReference type="AlphaFoldDB" id="A0A1Q9GK03"/>
<gene>
    <name evidence="2" type="ORF">BIT28_12715</name>
</gene>
<comment type="caution">
    <text evidence="2">The sequence shown here is derived from an EMBL/GenBank/DDBJ whole genome shotgun (WGS) entry which is preliminary data.</text>
</comment>
<organism evidence="2 3">
    <name type="scientific">Photobacterium proteolyticum</name>
    <dbReference type="NCBI Taxonomy" id="1903952"/>
    <lineage>
        <taxon>Bacteria</taxon>
        <taxon>Pseudomonadati</taxon>
        <taxon>Pseudomonadota</taxon>
        <taxon>Gammaproteobacteria</taxon>
        <taxon>Vibrionales</taxon>
        <taxon>Vibrionaceae</taxon>
        <taxon>Photobacterium</taxon>
    </lineage>
</organism>
<dbReference type="STRING" id="1903952.BIT28_12715"/>
<dbReference type="RefSeq" id="WP_075765155.1">
    <property type="nucleotide sequence ID" value="NZ_MJIL01000079.1"/>
</dbReference>
<dbReference type="InterPro" id="IPR003787">
    <property type="entry name" value="Sulphur_relay_DsrE/F-like"/>
</dbReference>
<dbReference type="Pfam" id="PF02635">
    <property type="entry name" value="DsrE"/>
    <property type="match status" value="1"/>
</dbReference>
<dbReference type="InterPro" id="IPR019870">
    <property type="entry name" value="Se_metab_YedF"/>
</dbReference>
<proteinExistence type="predicted"/>
<name>A0A1Q9GK03_9GAMM</name>
<dbReference type="SUPFAM" id="SSF75169">
    <property type="entry name" value="DsrEFH-like"/>
    <property type="match status" value="1"/>
</dbReference>
<dbReference type="InterPro" id="IPR027396">
    <property type="entry name" value="DsrEFH-like"/>
</dbReference>
<dbReference type="Proteomes" id="UP000186905">
    <property type="component" value="Unassembled WGS sequence"/>
</dbReference>
<comment type="function">
    <text evidence="1">Could be part of a sulfur-relay system.</text>
</comment>
<evidence type="ECO:0000256" key="1">
    <source>
        <dbReference type="ARBA" id="ARBA00002850"/>
    </source>
</evidence>
<evidence type="ECO:0000313" key="3">
    <source>
        <dbReference type="Proteomes" id="UP000186905"/>
    </source>
</evidence>
<evidence type="ECO:0000313" key="2">
    <source>
        <dbReference type="EMBL" id="OLQ74822.1"/>
    </source>
</evidence>
<accession>A0A1Q9GK03</accession>
<protein>
    <submittedName>
        <fullName evidence="2">Uncharacterized protein</fullName>
    </submittedName>
</protein>
<sequence length="188" mass="20515">MINKIDVRGVSQQQALNLVETVFEDQNYSNVEILSSDQAITTALIDNLIKKGLTVEEVLQTPEGQTIIASSGHKQAILPKSYVIANDSLGQGNEVIGQKLINAFFNVSSDYEQAPTSIFFVNTGVKLCIDQADTVDALQKLQEKGTDIIVCGTCLDFFELKDKLAVGRIGTMHDLIGIYHGQNQVISL</sequence>
<keyword evidence="3" id="KW-1185">Reference proteome</keyword>
<reference evidence="2 3" key="1">
    <citation type="submission" date="2016-09" db="EMBL/GenBank/DDBJ databases">
        <title>Photobacterium proteolyticum sp. nov. a protease producing bacterium isolated from ocean sediments of Laizhou Bay.</title>
        <authorList>
            <person name="Li Y."/>
        </authorList>
    </citation>
    <scope>NUCLEOTIDE SEQUENCE [LARGE SCALE GENOMIC DNA]</scope>
    <source>
        <strain evidence="2 3">13-12</strain>
    </source>
</reference>